<dbReference type="AlphaFoldDB" id="A0A069E2T8"/>
<sequence>MTEGMRFTTPRHKEVYVAYGTAYDCVDALAAIMFIIGSVLFFKTATVTAGTWLFLIGSVFFAVRPVVHVVRDVHMKRLPKE</sequence>
<dbReference type="Pfam" id="PF14145">
    <property type="entry name" value="YrhK"/>
    <property type="match status" value="1"/>
</dbReference>
<dbReference type="EMBL" id="ARYH01000001">
    <property type="protein sequence ID" value="KCZ84213.1"/>
    <property type="molecule type" value="Genomic_DNA"/>
</dbReference>
<comment type="caution">
    <text evidence="3">The sequence shown here is derived from an EMBL/GenBank/DDBJ whole genome shotgun (WGS) entry which is preliminary data.</text>
</comment>
<accession>A0A069E2T8</accession>
<feature type="domain" description="YrhK" evidence="2">
    <location>
        <begin position="19"/>
        <end position="72"/>
    </location>
</feature>
<evidence type="ECO:0000259" key="2">
    <source>
        <dbReference type="Pfam" id="PF14145"/>
    </source>
</evidence>
<feature type="transmembrane region" description="Helical" evidence="1">
    <location>
        <begin position="48"/>
        <end position="67"/>
    </location>
</feature>
<keyword evidence="1" id="KW-1133">Transmembrane helix</keyword>
<protein>
    <recommendedName>
        <fullName evidence="2">YrhK domain-containing protein</fullName>
    </recommendedName>
</protein>
<dbReference type="InterPro" id="IPR025424">
    <property type="entry name" value="YrhK_domain"/>
</dbReference>
<name>A0A069E2T8_9PROT</name>
<evidence type="ECO:0000313" key="3">
    <source>
        <dbReference type="EMBL" id="KCZ84213.1"/>
    </source>
</evidence>
<keyword evidence="4" id="KW-1185">Reference proteome</keyword>
<dbReference type="eggNOG" id="ENOG5032ZWE">
    <property type="taxonomic scope" value="Bacteria"/>
</dbReference>
<keyword evidence="1" id="KW-0472">Membrane</keyword>
<dbReference type="OrthoDB" id="5862062at2"/>
<gene>
    <name evidence="3" type="ORF">HAD_01000</name>
</gene>
<dbReference type="Proteomes" id="UP000027446">
    <property type="component" value="Unassembled WGS sequence"/>
</dbReference>
<keyword evidence="1" id="KW-0812">Transmembrane</keyword>
<feature type="transmembrane region" description="Helical" evidence="1">
    <location>
        <begin position="21"/>
        <end position="42"/>
    </location>
</feature>
<proteinExistence type="predicted"/>
<reference evidence="3 4" key="1">
    <citation type="journal article" date="2014" name="Antonie Van Leeuwenhoek">
        <title>Hyphomonas beringensis sp. nov. and Hyphomonas chukchiensis sp. nov., isolated from surface seawater of the Bering Sea and Chukchi Sea.</title>
        <authorList>
            <person name="Li C."/>
            <person name="Lai Q."/>
            <person name="Li G."/>
            <person name="Dong C."/>
            <person name="Wang J."/>
            <person name="Liao Y."/>
            <person name="Shao Z."/>
        </authorList>
    </citation>
    <scope>NUCLEOTIDE SEQUENCE [LARGE SCALE GENOMIC DNA]</scope>
    <source>
        <strain evidence="3 4">MHS-3</strain>
    </source>
</reference>
<dbReference type="PATRIC" id="fig|1280949.3.peg.203"/>
<dbReference type="STRING" id="1280949.HAD_01000"/>
<evidence type="ECO:0000313" key="4">
    <source>
        <dbReference type="Proteomes" id="UP000027446"/>
    </source>
</evidence>
<organism evidence="3 4">
    <name type="scientific">Hyphomonas adhaerens MHS-3</name>
    <dbReference type="NCBI Taxonomy" id="1280949"/>
    <lineage>
        <taxon>Bacteria</taxon>
        <taxon>Pseudomonadati</taxon>
        <taxon>Pseudomonadota</taxon>
        <taxon>Alphaproteobacteria</taxon>
        <taxon>Hyphomonadales</taxon>
        <taxon>Hyphomonadaceae</taxon>
        <taxon>Hyphomonas</taxon>
    </lineage>
</organism>
<dbReference type="RefSeq" id="WP_035568777.1">
    <property type="nucleotide sequence ID" value="NZ_ARYH01000001.1"/>
</dbReference>
<evidence type="ECO:0000256" key="1">
    <source>
        <dbReference type="SAM" id="Phobius"/>
    </source>
</evidence>